<dbReference type="InterPro" id="IPR008525">
    <property type="entry name" value="DUF807_COXBU"/>
</dbReference>
<evidence type="ECO:0000313" key="1">
    <source>
        <dbReference type="EMBL" id="BBB14914.1"/>
    </source>
</evidence>
<accession>A0A2Z5UTY1</accession>
<dbReference type="EMBL" id="AP018005">
    <property type="protein sequence ID" value="BBB14914.1"/>
    <property type="molecule type" value="Genomic_DNA"/>
</dbReference>
<name>A0A2Z5UTY1_9COXI</name>
<dbReference type="RefSeq" id="WP_126322424.1">
    <property type="nucleotide sequence ID" value="NZ_AP018005.1"/>
</dbReference>
<gene>
    <name evidence="1" type="ORF">RVIR1_04000</name>
</gene>
<organism evidence="1 2">
    <name type="scientific">Candidatus Rickettsiella viridis</name>
    <dbReference type="NCBI Taxonomy" id="676208"/>
    <lineage>
        <taxon>Bacteria</taxon>
        <taxon>Pseudomonadati</taxon>
        <taxon>Pseudomonadota</taxon>
        <taxon>Gammaproteobacteria</taxon>
        <taxon>Legionellales</taxon>
        <taxon>Coxiellaceae</taxon>
        <taxon>Rickettsiella</taxon>
    </lineage>
</organism>
<evidence type="ECO:0000313" key="2">
    <source>
        <dbReference type="Proteomes" id="UP000282483"/>
    </source>
</evidence>
<dbReference type="KEGG" id="rvi:RVIR1_04000"/>
<dbReference type="Pfam" id="PF05660">
    <property type="entry name" value="DUF807"/>
    <property type="match status" value="1"/>
</dbReference>
<dbReference type="OrthoDB" id="5662680at2"/>
<protein>
    <submittedName>
        <fullName evidence="1">Uncharacterized protein</fullName>
    </submittedName>
</protein>
<dbReference type="AlphaFoldDB" id="A0A2Z5UTY1"/>
<keyword evidence="2" id="KW-1185">Reference proteome</keyword>
<sequence>MPEEFIKLLDISGAYLAILKLNQLFYSTNHKNNNFIKFIYNNFLRIFNFIEEKITLDAGLTFAGTGAIGAMNVSSYFGNKMAIQAVNVNKIAIGQYSVTFFSARDLKPTQPPVVNINAQDNTGTRFISQLLQPVQFTFNPNAKDFKWQLQLQIVCQKINPSLNVLILGNYPVLVAADPQLLMVSVAQMYYPSNLSERQVAGYRALITAKRNEQYRPDRDRYL</sequence>
<dbReference type="Proteomes" id="UP000282483">
    <property type="component" value="Chromosome"/>
</dbReference>
<reference evidence="1 2" key="1">
    <citation type="submission" date="2017-03" db="EMBL/GenBank/DDBJ databases">
        <title>The genome sequence of Candidatus Rickettsiella viridis.</title>
        <authorList>
            <person name="Nikoh N."/>
            <person name="Tsuchida T."/>
            <person name="Yamaguchi K."/>
            <person name="Maeda T."/>
            <person name="Shigenobu S."/>
            <person name="Fukatsu T."/>
        </authorList>
    </citation>
    <scope>NUCLEOTIDE SEQUENCE [LARGE SCALE GENOMIC DNA]</scope>
    <source>
        <strain evidence="1 2">Ap-RA04</strain>
    </source>
</reference>
<proteinExistence type="predicted"/>